<gene>
    <name evidence="2" type="ORF">SAHL_01490</name>
</gene>
<dbReference type="RefSeq" id="WP_123589653.1">
    <property type="nucleotide sequence ID" value="NZ_AYKF01000002.1"/>
</dbReference>
<keyword evidence="1" id="KW-1133">Transmembrane helix</keyword>
<dbReference type="Proteomes" id="UP000285123">
    <property type="component" value="Unassembled WGS sequence"/>
</dbReference>
<reference evidence="2 3" key="1">
    <citation type="submission" date="2013-10" db="EMBL/GenBank/DDBJ databases">
        <title>Salinisphaera halophila YIM 95161 Genome Sequencing.</title>
        <authorList>
            <person name="Lai Q."/>
            <person name="Li C."/>
            <person name="Shao Z."/>
        </authorList>
    </citation>
    <scope>NUCLEOTIDE SEQUENCE [LARGE SCALE GENOMIC DNA]</scope>
    <source>
        <strain evidence="2 3">YIM 95161</strain>
    </source>
</reference>
<proteinExistence type="predicted"/>
<sequence length="144" mass="15668">MSNLSRIAAVVGGLVLLGILGLVGFVVAPYVFGDTPEKDGVLDKVSAQLNAGLPTRVDEGTRLDDTSVADDTLQYNYTILPAFADRIDRETFPADQEAAIRRTICEKARLRGLMKRDFRVAYRYRLDDGTTLGEITVARADCGG</sequence>
<dbReference type="Gene3D" id="3.30.300.250">
    <property type="match status" value="1"/>
</dbReference>
<protein>
    <submittedName>
        <fullName evidence="2">Uncharacterized protein</fullName>
    </submittedName>
</protein>
<keyword evidence="1" id="KW-0472">Membrane</keyword>
<accession>A0A423QAD1</accession>
<evidence type="ECO:0000256" key="1">
    <source>
        <dbReference type="SAM" id="Phobius"/>
    </source>
</evidence>
<dbReference type="OrthoDB" id="8479325at2"/>
<comment type="caution">
    <text evidence="2">The sequence shown here is derived from an EMBL/GenBank/DDBJ whole genome shotgun (WGS) entry which is preliminary data.</text>
</comment>
<dbReference type="EMBL" id="AYKF01000002">
    <property type="protein sequence ID" value="ROO37540.1"/>
    <property type="molecule type" value="Genomic_DNA"/>
</dbReference>
<name>A0A423QAD1_9GAMM</name>
<keyword evidence="1" id="KW-0812">Transmembrane</keyword>
<evidence type="ECO:0000313" key="3">
    <source>
        <dbReference type="Proteomes" id="UP000285123"/>
    </source>
</evidence>
<organism evidence="2 3">
    <name type="scientific">Salinisphaera orenii YIM 95161</name>
    <dbReference type="NCBI Taxonomy" id="1051139"/>
    <lineage>
        <taxon>Bacteria</taxon>
        <taxon>Pseudomonadati</taxon>
        <taxon>Pseudomonadota</taxon>
        <taxon>Gammaproteobacteria</taxon>
        <taxon>Salinisphaerales</taxon>
        <taxon>Salinisphaeraceae</taxon>
        <taxon>Salinisphaera</taxon>
    </lineage>
</organism>
<dbReference type="AlphaFoldDB" id="A0A423QAD1"/>
<feature type="transmembrane region" description="Helical" evidence="1">
    <location>
        <begin position="7"/>
        <end position="32"/>
    </location>
</feature>
<evidence type="ECO:0000313" key="2">
    <source>
        <dbReference type="EMBL" id="ROO37540.1"/>
    </source>
</evidence>